<evidence type="ECO:0000259" key="10">
    <source>
        <dbReference type="PROSITE" id="PS50893"/>
    </source>
</evidence>
<dbReference type="EMBL" id="JNOC01000016">
    <property type="protein sequence ID" value="KPH56323.1"/>
    <property type="molecule type" value="Genomic_DNA"/>
</dbReference>
<feature type="transmembrane region" description="Helical" evidence="9">
    <location>
        <begin position="18"/>
        <end position="40"/>
    </location>
</feature>
<dbReference type="InterPro" id="IPR039421">
    <property type="entry name" value="Type_1_exporter"/>
</dbReference>
<evidence type="ECO:0000256" key="8">
    <source>
        <dbReference type="ARBA" id="ARBA00023136"/>
    </source>
</evidence>
<feature type="domain" description="ABC transporter" evidence="10">
    <location>
        <begin position="334"/>
        <end position="566"/>
    </location>
</feature>
<evidence type="ECO:0000313" key="13">
    <source>
        <dbReference type="Proteomes" id="UP000037997"/>
    </source>
</evidence>
<dbReference type="InterPro" id="IPR003439">
    <property type="entry name" value="ABC_transporter-like_ATP-bd"/>
</dbReference>
<evidence type="ECO:0000256" key="7">
    <source>
        <dbReference type="ARBA" id="ARBA00022989"/>
    </source>
</evidence>
<keyword evidence="3" id="KW-1003">Cell membrane</keyword>
<dbReference type="GO" id="GO:0016887">
    <property type="term" value="F:ATP hydrolysis activity"/>
    <property type="evidence" value="ECO:0007669"/>
    <property type="project" value="InterPro"/>
</dbReference>
<dbReference type="PROSITE" id="PS00211">
    <property type="entry name" value="ABC_TRANSPORTER_1"/>
    <property type="match status" value="1"/>
</dbReference>
<dbReference type="InterPro" id="IPR011527">
    <property type="entry name" value="ABC1_TM_dom"/>
</dbReference>
<organism evidence="12 13">
    <name type="scientific">Helicobacter pullorum</name>
    <dbReference type="NCBI Taxonomy" id="35818"/>
    <lineage>
        <taxon>Bacteria</taxon>
        <taxon>Pseudomonadati</taxon>
        <taxon>Campylobacterota</taxon>
        <taxon>Epsilonproteobacteria</taxon>
        <taxon>Campylobacterales</taxon>
        <taxon>Helicobacteraceae</taxon>
        <taxon>Helicobacter</taxon>
    </lineage>
</organism>
<dbReference type="InterPro" id="IPR027417">
    <property type="entry name" value="P-loop_NTPase"/>
</dbReference>
<sequence>MKEFFKRFYPYIREYKLYFFYAIIGTILVAGASSASAYLVKPVLDDIFIKKDVAMLQILPFLVVLAYFSKGLGAYIQTYYMNFVGQDIVRRLKDILLNKILTFEMEFFNRYRNGELISRITGDIGAVQGAVSNYFIEGIREGLTIVGLVGVVIYQSPELAFYGLIVMPLALYPISLIARKMRKDSKKMQEKGADLSSKLIEIFNNIELIKASSGEKMEKDEFSRQNKELFRLSMKTVRVSELTSPLMETLGAIAIAVVIIIGGHKVIDGEITTGAFFSFVTALFMLYTPFKRVSSLYTKIQVAFAAGDRIFEMLDRKAKINDGEIRLTQEVKKIVFKDVDLFYGDKQALSQINMQINKGESIALVGSSGGGKSSLVNLLLRLYEPNRGSVEINGQNIKDFTQESLRAKVAIVTQRIFIFNDSIARNIAYGSEIDEKRIKESLHRARILEYVESLPDGIHTILEEFGANLSGGQRQRIAIARALYKNPEILILDEATSALDNKTEEEFRDALKEVIKDRIVIIIAHRFSTVSLASKIYFFQNGKIVAGGTQQELMEKSESFRDYYKNI</sequence>
<feature type="transmembrane region" description="Helical" evidence="9">
    <location>
        <begin position="52"/>
        <end position="69"/>
    </location>
</feature>
<dbReference type="GO" id="GO:0005524">
    <property type="term" value="F:ATP binding"/>
    <property type="evidence" value="ECO:0007669"/>
    <property type="project" value="UniProtKB-KW"/>
</dbReference>
<dbReference type="PROSITE" id="PS50893">
    <property type="entry name" value="ABC_TRANSPORTER_2"/>
    <property type="match status" value="1"/>
</dbReference>
<reference evidence="12 13" key="1">
    <citation type="submission" date="2014-06" db="EMBL/GenBank/DDBJ databases">
        <title>Helicobacter pullorum isolates in fresh chicken meat - phenotypic and genotypic features.</title>
        <authorList>
            <person name="Borges V."/>
            <person name="Santos A."/>
            <person name="Correia C.B."/>
            <person name="Saraiva M."/>
            <person name="Menard A."/>
            <person name="Vieira L."/>
            <person name="Sampaio D.A."/>
            <person name="Gomes J.P."/>
            <person name="Oleastro M."/>
        </authorList>
    </citation>
    <scope>NUCLEOTIDE SEQUENCE [LARGE SCALE GENOMIC DNA]</scope>
    <source>
        <strain evidence="12 13">229334/12</strain>
    </source>
</reference>
<dbReference type="AlphaFoldDB" id="A0A0N1ELQ9"/>
<dbReference type="PANTHER" id="PTHR43394:SF1">
    <property type="entry name" value="ATP-BINDING CASSETTE SUB-FAMILY B MEMBER 10, MITOCHONDRIAL"/>
    <property type="match status" value="1"/>
</dbReference>
<gene>
    <name evidence="12" type="ORF">HPU229334_02720</name>
</gene>
<dbReference type="InterPro" id="IPR003593">
    <property type="entry name" value="AAA+_ATPase"/>
</dbReference>
<dbReference type="RefSeq" id="WP_054197658.1">
    <property type="nucleotide sequence ID" value="NZ_JNOC01000016.1"/>
</dbReference>
<dbReference type="Proteomes" id="UP000037997">
    <property type="component" value="Unassembled WGS sequence"/>
</dbReference>
<dbReference type="STRING" id="35818.HPU229336_07870"/>
<feature type="transmembrane region" description="Helical" evidence="9">
    <location>
        <begin position="159"/>
        <end position="178"/>
    </location>
</feature>
<dbReference type="PROSITE" id="PS50929">
    <property type="entry name" value="ABC_TM1F"/>
    <property type="match status" value="1"/>
</dbReference>
<dbReference type="Pfam" id="PF00005">
    <property type="entry name" value="ABC_tran"/>
    <property type="match status" value="1"/>
</dbReference>
<comment type="caution">
    <text evidence="12">The sequence shown here is derived from an EMBL/GenBank/DDBJ whole genome shotgun (WGS) entry which is preliminary data.</text>
</comment>
<dbReference type="SMART" id="SM00382">
    <property type="entry name" value="AAA"/>
    <property type="match status" value="1"/>
</dbReference>
<keyword evidence="4 9" id="KW-0812">Transmembrane</keyword>
<dbReference type="SUPFAM" id="SSF52540">
    <property type="entry name" value="P-loop containing nucleoside triphosphate hydrolases"/>
    <property type="match status" value="1"/>
</dbReference>
<dbReference type="GO" id="GO:0005886">
    <property type="term" value="C:plasma membrane"/>
    <property type="evidence" value="ECO:0007669"/>
    <property type="project" value="UniProtKB-SubCell"/>
</dbReference>
<dbReference type="Gene3D" id="3.40.50.300">
    <property type="entry name" value="P-loop containing nucleotide triphosphate hydrolases"/>
    <property type="match status" value="1"/>
</dbReference>
<keyword evidence="7 9" id="KW-1133">Transmembrane helix</keyword>
<accession>A0A0N1ELQ9</accession>
<feature type="transmembrane region" description="Helical" evidence="9">
    <location>
        <begin position="273"/>
        <end position="290"/>
    </location>
</feature>
<dbReference type="Pfam" id="PF00664">
    <property type="entry name" value="ABC_membrane"/>
    <property type="match status" value="1"/>
</dbReference>
<evidence type="ECO:0000256" key="2">
    <source>
        <dbReference type="ARBA" id="ARBA00022448"/>
    </source>
</evidence>
<feature type="domain" description="ABC transmembrane type-1" evidence="11">
    <location>
        <begin position="22"/>
        <end position="301"/>
    </location>
</feature>
<evidence type="ECO:0000256" key="9">
    <source>
        <dbReference type="SAM" id="Phobius"/>
    </source>
</evidence>
<proteinExistence type="predicted"/>
<dbReference type="GO" id="GO:0015421">
    <property type="term" value="F:ABC-type oligopeptide transporter activity"/>
    <property type="evidence" value="ECO:0007669"/>
    <property type="project" value="TreeGrafter"/>
</dbReference>
<evidence type="ECO:0000256" key="6">
    <source>
        <dbReference type="ARBA" id="ARBA00022840"/>
    </source>
</evidence>
<name>A0A0N1ELQ9_9HELI</name>
<evidence type="ECO:0000256" key="4">
    <source>
        <dbReference type="ARBA" id="ARBA00022692"/>
    </source>
</evidence>
<dbReference type="PANTHER" id="PTHR43394">
    <property type="entry name" value="ATP-DEPENDENT PERMEASE MDL1, MITOCHONDRIAL"/>
    <property type="match status" value="1"/>
</dbReference>
<keyword evidence="6" id="KW-0067">ATP-binding</keyword>
<evidence type="ECO:0000256" key="1">
    <source>
        <dbReference type="ARBA" id="ARBA00004651"/>
    </source>
</evidence>
<dbReference type="PATRIC" id="fig|35818.11.peg.534"/>
<evidence type="ECO:0000313" key="12">
    <source>
        <dbReference type="EMBL" id="KPH56323.1"/>
    </source>
</evidence>
<dbReference type="SUPFAM" id="SSF90123">
    <property type="entry name" value="ABC transporter transmembrane region"/>
    <property type="match status" value="1"/>
</dbReference>
<evidence type="ECO:0000256" key="3">
    <source>
        <dbReference type="ARBA" id="ARBA00022475"/>
    </source>
</evidence>
<feature type="transmembrane region" description="Helical" evidence="9">
    <location>
        <begin position="246"/>
        <end position="267"/>
    </location>
</feature>
<evidence type="ECO:0000259" key="11">
    <source>
        <dbReference type="PROSITE" id="PS50929"/>
    </source>
</evidence>
<dbReference type="CDD" id="cd18552">
    <property type="entry name" value="ABC_6TM_MsbA_like"/>
    <property type="match status" value="1"/>
</dbReference>
<keyword evidence="5" id="KW-0547">Nucleotide-binding</keyword>
<evidence type="ECO:0000256" key="5">
    <source>
        <dbReference type="ARBA" id="ARBA00022741"/>
    </source>
</evidence>
<dbReference type="FunFam" id="3.40.50.300:FF:000221">
    <property type="entry name" value="Multidrug ABC transporter ATP-binding protein"/>
    <property type="match status" value="1"/>
</dbReference>
<keyword evidence="8 9" id="KW-0472">Membrane</keyword>
<keyword evidence="2" id="KW-0813">Transport</keyword>
<protein>
    <submittedName>
        <fullName evidence="12">ABC transporter permease</fullName>
    </submittedName>
</protein>
<dbReference type="InterPro" id="IPR036640">
    <property type="entry name" value="ABC1_TM_sf"/>
</dbReference>
<comment type="subcellular location">
    <subcellularLocation>
        <location evidence="1">Cell membrane</location>
        <topology evidence="1">Multi-pass membrane protein</topology>
    </subcellularLocation>
</comment>
<dbReference type="InterPro" id="IPR017871">
    <property type="entry name" value="ABC_transporter-like_CS"/>
</dbReference>
<dbReference type="Gene3D" id="1.20.1560.10">
    <property type="entry name" value="ABC transporter type 1, transmembrane domain"/>
    <property type="match status" value="1"/>
</dbReference>